<reference evidence="3" key="1">
    <citation type="submission" date="2020-11" db="EMBL/GenBank/DDBJ databases">
        <authorList>
            <consortium name="DOE Joint Genome Institute"/>
            <person name="Ahrendt S."/>
            <person name="Riley R."/>
            <person name="Andreopoulos W."/>
            <person name="Labutti K."/>
            <person name="Pangilinan J."/>
            <person name="Ruiz-Duenas F.J."/>
            <person name="Barrasa J.M."/>
            <person name="Sanchez-Garcia M."/>
            <person name="Camarero S."/>
            <person name="Miyauchi S."/>
            <person name="Serrano A."/>
            <person name="Linde D."/>
            <person name="Babiker R."/>
            <person name="Drula E."/>
            <person name="Ayuso-Fernandez I."/>
            <person name="Pacheco R."/>
            <person name="Padilla G."/>
            <person name="Ferreira P."/>
            <person name="Barriuso J."/>
            <person name="Kellner H."/>
            <person name="Castanera R."/>
            <person name="Alfaro M."/>
            <person name="Ramirez L."/>
            <person name="Pisabarro A.G."/>
            <person name="Kuo A."/>
            <person name="Tritt A."/>
            <person name="Lipzen A."/>
            <person name="He G."/>
            <person name="Yan M."/>
            <person name="Ng V."/>
            <person name="Cullen D."/>
            <person name="Martin F."/>
            <person name="Rosso M.-N."/>
            <person name="Henrissat B."/>
            <person name="Hibbett D."/>
            <person name="Martinez A.T."/>
            <person name="Grigoriev I.V."/>
        </authorList>
    </citation>
    <scope>NUCLEOTIDE SEQUENCE</scope>
    <source>
        <strain evidence="3">CIRM-BRFM 674</strain>
    </source>
</reference>
<organism evidence="3 4">
    <name type="scientific">Pholiota conissans</name>
    <dbReference type="NCBI Taxonomy" id="109636"/>
    <lineage>
        <taxon>Eukaryota</taxon>
        <taxon>Fungi</taxon>
        <taxon>Dikarya</taxon>
        <taxon>Basidiomycota</taxon>
        <taxon>Agaricomycotina</taxon>
        <taxon>Agaricomycetes</taxon>
        <taxon>Agaricomycetidae</taxon>
        <taxon>Agaricales</taxon>
        <taxon>Agaricineae</taxon>
        <taxon>Strophariaceae</taxon>
        <taxon>Pholiota</taxon>
    </lineage>
</organism>
<dbReference type="AlphaFoldDB" id="A0A9P5YKB0"/>
<evidence type="ECO:0000313" key="4">
    <source>
        <dbReference type="Proteomes" id="UP000807469"/>
    </source>
</evidence>
<evidence type="ECO:0008006" key="5">
    <source>
        <dbReference type="Google" id="ProtNLM"/>
    </source>
</evidence>
<dbReference type="InterPro" id="IPR041539">
    <property type="entry name" value="CxC5"/>
</dbReference>
<dbReference type="Pfam" id="PF18718">
    <property type="entry name" value="CxC5"/>
    <property type="match status" value="1"/>
</dbReference>
<dbReference type="InterPro" id="IPR040898">
    <property type="entry name" value="CxC6"/>
</dbReference>
<feature type="domain" description="CxC6 like cysteine cluster associated with KDZ" evidence="2">
    <location>
        <begin position="207"/>
        <end position="242"/>
    </location>
</feature>
<sequence>MTCTTASCKTYSILASTSARDSTNITLIEGTTITESDSAYLVCGQCTHCHTLYHPDHENYTPENGQTQEVFINSARYLKIGDHIWIDRVFSNAVLGGMYNFHASASAYMQYWNECFGSSTLQLSRRHIWQAFTQKSIRSIAQAKDVDFEAERELHIDKLVDLAFQTLGDEGRMPLAKEHSCSECTKPRKPQPDQPNIVNAEPCKMVVIDGAVMGPVHCAFENCANDLANARGGAFCHQHEEEYGL</sequence>
<dbReference type="Proteomes" id="UP000807469">
    <property type="component" value="Unassembled WGS sequence"/>
</dbReference>
<evidence type="ECO:0000259" key="1">
    <source>
        <dbReference type="Pfam" id="PF18718"/>
    </source>
</evidence>
<feature type="non-terminal residue" evidence="3">
    <location>
        <position position="245"/>
    </location>
</feature>
<accession>A0A9P5YKB0</accession>
<dbReference type="Pfam" id="PF18721">
    <property type="entry name" value="CxC6"/>
    <property type="match status" value="1"/>
</dbReference>
<name>A0A9P5YKB0_9AGAR</name>
<feature type="domain" description="CxC5 like cysteine cluster associated with KDZ" evidence="1">
    <location>
        <begin position="2"/>
        <end position="116"/>
    </location>
</feature>
<dbReference type="EMBL" id="MU156061">
    <property type="protein sequence ID" value="KAF9470336.1"/>
    <property type="molecule type" value="Genomic_DNA"/>
</dbReference>
<proteinExistence type="predicted"/>
<protein>
    <recommendedName>
        <fullName evidence="5">CxC5 like cysteine cluster associated with KDZ domain-containing protein</fullName>
    </recommendedName>
</protein>
<dbReference type="OrthoDB" id="2527272at2759"/>
<comment type="caution">
    <text evidence="3">The sequence shown here is derived from an EMBL/GenBank/DDBJ whole genome shotgun (WGS) entry which is preliminary data.</text>
</comment>
<gene>
    <name evidence="3" type="ORF">BDN70DRAFT_902190</name>
</gene>
<keyword evidence="4" id="KW-1185">Reference proteome</keyword>
<evidence type="ECO:0000313" key="3">
    <source>
        <dbReference type="EMBL" id="KAF9470336.1"/>
    </source>
</evidence>
<evidence type="ECO:0000259" key="2">
    <source>
        <dbReference type="Pfam" id="PF18721"/>
    </source>
</evidence>